<dbReference type="EMBL" id="AGUD01000275">
    <property type="protein sequence ID" value="EHN09514.1"/>
    <property type="molecule type" value="Genomic_DNA"/>
</dbReference>
<feature type="domain" description="HTH tetR-type" evidence="6">
    <location>
        <begin position="29"/>
        <end position="89"/>
    </location>
</feature>
<dbReference type="InterPro" id="IPR041347">
    <property type="entry name" value="MftR_C"/>
</dbReference>
<dbReference type="SUPFAM" id="SSF46689">
    <property type="entry name" value="Homeodomain-like"/>
    <property type="match status" value="1"/>
</dbReference>
<evidence type="ECO:0000313" key="8">
    <source>
        <dbReference type="Proteomes" id="UP000005143"/>
    </source>
</evidence>
<name>H0E9Y6_9ACTN</name>
<gene>
    <name evidence="7" type="ORF">PAI11_36590</name>
</gene>
<evidence type="ECO:0000256" key="5">
    <source>
        <dbReference type="SAM" id="MobiDB-lite"/>
    </source>
</evidence>
<dbReference type="Proteomes" id="UP000005143">
    <property type="component" value="Unassembled WGS sequence"/>
</dbReference>
<evidence type="ECO:0000256" key="2">
    <source>
        <dbReference type="ARBA" id="ARBA00023125"/>
    </source>
</evidence>
<evidence type="ECO:0000256" key="1">
    <source>
        <dbReference type="ARBA" id="ARBA00023015"/>
    </source>
</evidence>
<dbReference type="InterPro" id="IPR009057">
    <property type="entry name" value="Homeodomain-like_sf"/>
</dbReference>
<evidence type="ECO:0000313" key="7">
    <source>
        <dbReference type="EMBL" id="EHN09514.1"/>
    </source>
</evidence>
<dbReference type="PANTHER" id="PTHR30055:SF234">
    <property type="entry name" value="HTH-TYPE TRANSCRIPTIONAL REGULATOR BETI"/>
    <property type="match status" value="1"/>
</dbReference>
<accession>H0E9Y6</accession>
<evidence type="ECO:0000256" key="4">
    <source>
        <dbReference type="PROSITE-ProRule" id="PRU00335"/>
    </source>
</evidence>
<proteinExistence type="predicted"/>
<dbReference type="InterPro" id="IPR001647">
    <property type="entry name" value="HTH_TetR"/>
</dbReference>
<reference evidence="7 8" key="1">
    <citation type="journal article" date="2013" name="Biodegradation">
        <title>Quantitative proteomic analysis of ibuprofen-degrading Patulibacter sp. strain I11.</title>
        <authorList>
            <person name="Almeida B."/>
            <person name="Kjeldal H."/>
            <person name="Lolas I."/>
            <person name="Knudsen A.D."/>
            <person name="Carvalho G."/>
            <person name="Nielsen K.L."/>
            <person name="Barreto Crespo M.T."/>
            <person name="Stensballe A."/>
            <person name="Nielsen J.L."/>
        </authorList>
    </citation>
    <scope>NUCLEOTIDE SEQUENCE [LARGE SCALE GENOMIC DNA]</scope>
    <source>
        <strain evidence="7 8">I11</strain>
    </source>
</reference>
<dbReference type="GO" id="GO:0000976">
    <property type="term" value="F:transcription cis-regulatory region binding"/>
    <property type="evidence" value="ECO:0007669"/>
    <property type="project" value="TreeGrafter"/>
</dbReference>
<dbReference type="Pfam" id="PF17754">
    <property type="entry name" value="TetR_C_14"/>
    <property type="match status" value="1"/>
</dbReference>
<protein>
    <submittedName>
        <fullName evidence="7">Transcriptional regulator TetR family</fullName>
    </submittedName>
</protein>
<dbReference type="Gene3D" id="1.10.357.10">
    <property type="entry name" value="Tetracycline Repressor, domain 2"/>
    <property type="match status" value="1"/>
</dbReference>
<sequence>MGLEGGAIPGAGTSNGASPRPGLRERKKQRRRETIARVALELFDRQGFAATTIPQIAEAADVSPRTVSSYFPAKEDLVFPDTAESFERLDQRLRQRLPGESAMDALRAWIMAELPGWEGRDAQLRMQRRVIESDGGLQAVERRHHAQAERRIAEAIARDLGSPVDELEPRMAAAATIAIFDVLGEHRKLAPEGGRIALAGEQPEALVLLDRALTFVAAGVQAMRDYDADHAA</sequence>
<keyword evidence="2 4" id="KW-0238">DNA-binding</keyword>
<dbReference type="AlphaFoldDB" id="H0E9Y6"/>
<organism evidence="7 8">
    <name type="scientific">Patulibacter medicamentivorans</name>
    <dbReference type="NCBI Taxonomy" id="1097667"/>
    <lineage>
        <taxon>Bacteria</taxon>
        <taxon>Bacillati</taxon>
        <taxon>Actinomycetota</taxon>
        <taxon>Thermoleophilia</taxon>
        <taxon>Solirubrobacterales</taxon>
        <taxon>Patulibacteraceae</taxon>
        <taxon>Patulibacter</taxon>
    </lineage>
</organism>
<dbReference type="InterPro" id="IPR050109">
    <property type="entry name" value="HTH-type_TetR-like_transc_reg"/>
</dbReference>
<comment type="caution">
    <text evidence="7">The sequence shown here is derived from an EMBL/GenBank/DDBJ whole genome shotgun (WGS) entry which is preliminary data.</text>
</comment>
<dbReference type="PROSITE" id="PS01081">
    <property type="entry name" value="HTH_TETR_1"/>
    <property type="match status" value="1"/>
</dbReference>
<keyword evidence="8" id="KW-1185">Reference proteome</keyword>
<evidence type="ECO:0000259" key="6">
    <source>
        <dbReference type="PROSITE" id="PS50977"/>
    </source>
</evidence>
<dbReference type="Pfam" id="PF00440">
    <property type="entry name" value="TetR_N"/>
    <property type="match status" value="1"/>
</dbReference>
<keyword evidence="3" id="KW-0804">Transcription</keyword>
<dbReference type="PROSITE" id="PS50977">
    <property type="entry name" value="HTH_TETR_2"/>
    <property type="match status" value="1"/>
</dbReference>
<feature type="region of interest" description="Disordered" evidence="5">
    <location>
        <begin position="1"/>
        <end position="32"/>
    </location>
</feature>
<dbReference type="InterPro" id="IPR023772">
    <property type="entry name" value="DNA-bd_HTH_TetR-type_CS"/>
</dbReference>
<keyword evidence="1" id="KW-0805">Transcription regulation</keyword>
<dbReference type="PANTHER" id="PTHR30055">
    <property type="entry name" value="HTH-TYPE TRANSCRIPTIONAL REGULATOR RUTR"/>
    <property type="match status" value="1"/>
</dbReference>
<dbReference type="Gene3D" id="1.10.10.60">
    <property type="entry name" value="Homeodomain-like"/>
    <property type="match status" value="1"/>
</dbReference>
<dbReference type="GO" id="GO:0003700">
    <property type="term" value="F:DNA-binding transcription factor activity"/>
    <property type="evidence" value="ECO:0007669"/>
    <property type="project" value="TreeGrafter"/>
</dbReference>
<dbReference type="PRINTS" id="PR00455">
    <property type="entry name" value="HTHTETR"/>
</dbReference>
<feature type="DNA-binding region" description="H-T-H motif" evidence="4">
    <location>
        <begin position="52"/>
        <end position="71"/>
    </location>
</feature>
<evidence type="ECO:0000256" key="3">
    <source>
        <dbReference type="ARBA" id="ARBA00023163"/>
    </source>
</evidence>